<dbReference type="AlphaFoldDB" id="A0AAD7C2C5"/>
<keyword evidence="2" id="KW-1185">Reference proteome</keyword>
<sequence>MRSMRAGLATGFLLSRFDCSPMPLSWRTKGFYLATKNAVWECTSSTDSVFSFSCSCNWIKTSQVERLVTERSRWH</sequence>
<evidence type="ECO:0000313" key="1">
    <source>
        <dbReference type="EMBL" id="KAJ7637046.1"/>
    </source>
</evidence>
<dbReference type="EMBL" id="JARKIF010000006">
    <property type="protein sequence ID" value="KAJ7637046.1"/>
    <property type="molecule type" value="Genomic_DNA"/>
</dbReference>
<organism evidence="1 2">
    <name type="scientific">Roridomyces roridus</name>
    <dbReference type="NCBI Taxonomy" id="1738132"/>
    <lineage>
        <taxon>Eukaryota</taxon>
        <taxon>Fungi</taxon>
        <taxon>Dikarya</taxon>
        <taxon>Basidiomycota</taxon>
        <taxon>Agaricomycotina</taxon>
        <taxon>Agaricomycetes</taxon>
        <taxon>Agaricomycetidae</taxon>
        <taxon>Agaricales</taxon>
        <taxon>Marasmiineae</taxon>
        <taxon>Mycenaceae</taxon>
        <taxon>Roridomyces</taxon>
    </lineage>
</organism>
<name>A0AAD7C2C5_9AGAR</name>
<comment type="caution">
    <text evidence="1">The sequence shown here is derived from an EMBL/GenBank/DDBJ whole genome shotgun (WGS) entry which is preliminary data.</text>
</comment>
<reference evidence="1" key="1">
    <citation type="submission" date="2023-03" db="EMBL/GenBank/DDBJ databases">
        <title>Massive genome expansion in bonnet fungi (Mycena s.s.) driven by repeated elements and novel gene families across ecological guilds.</title>
        <authorList>
            <consortium name="Lawrence Berkeley National Laboratory"/>
            <person name="Harder C.B."/>
            <person name="Miyauchi S."/>
            <person name="Viragh M."/>
            <person name="Kuo A."/>
            <person name="Thoen E."/>
            <person name="Andreopoulos B."/>
            <person name="Lu D."/>
            <person name="Skrede I."/>
            <person name="Drula E."/>
            <person name="Henrissat B."/>
            <person name="Morin E."/>
            <person name="Kohler A."/>
            <person name="Barry K."/>
            <person name="LaButti K."/>
            <person name="Morin E."/>
            <person name="Salamov A."/>
            <person name="Lipzen A."/>
            <person name="Mereny Z."/>
            <person name="Hegedus B."/>
            <person name="Baldrian P."/>
            <person name="Stursova M."/>
            <person name="Weitz H."/>
            <person name="Taylor A."/>
            <person name="Grigoriev I.V."/>
            <person name="Nagy L.G."/>
            <person name="Martin F."/>
            <person name="Kauserud H."/>
        </authorList>
    </citation>
    <scope>NUCLEOTIDE SEQUENCE</scope>
    <source>
        <strain evidence="1">9284</strain>
    </source>
</reference>
<dbReference type="Proteomes" id="UP001221142">
    <property type="component" value="Unassembled WGS sequence"/>
</dbReference>
<gene>
    <name evidence="1" type="ORF">FB45DRAFT_454225</name>
</gene>
<accession>A0AAD7C2C5</accession>
<protein>
    <submittedName>
        <fullName evidence="1">Uncharacterized protein</fullName>
    </submittedName>
</protein>
<proteinExistence type="predicted"/>
<evidence type="ECO:0000313" key="2">
    <source>
        <dbReference type="Proteomes" id="UP001221142"/>
    </source>
</evidence>